<feature type="transmembrane region" description="Helical" evidence="6">
    <location>
        <begin position="98"/>
        <end position="120"/>
    </location>
</feature>
<evidence type="ECO:0000256" key="6">
    <source>
        <dbReference type="SAM" id="Phobius"/>
    </source>
</evidence>
<sequence>MPRSIPYQPVLLRILHGGSALLVILALISGFWVYNTYDGRWGSLPLPNLSDTQDIHGTIAVTFLLLLPIFALYSFHIGYHRLIQEQAFNPLKQVGKPVWWIFMHRLANTFMLLAATFAVITGRMMEEEWLPAGEINRPWYLAHLVSWLIVFLSLALHLLLAAKVGGVPLLRSMLQFSRRDRDTPKSWLRGLRKISSSRLFQGVEIMVMGGIILAFLLPVFAS</sequence>
<dbReference type="InterPro" id="IPR011577">
    <property type="entry name" value="Cyt_b561_bac/Ni-Hgenase"/>
</dbReference>
<organism evidence="8 9">
    <name type="scientific">Roseofilum capinflatum BLCC-M114</name>
    <dbReference type="NCBI Taxonomy" id="3022440"/>
    <lineage>
        <taxon>Bacteria</taxon>
        <taxon>Bacillati</taxon>
        <taxon>Cyanobacteriota</taxon>
        <taxon>Cyanophyceae</taxon>
        <taxon>Desertifilales</taxon>
        <taxon>Desertifilaceae</taxon>
        <taxon>Roseofilum</taxon>
        <taxon>Roseofilum capinflatum</taxon>
    </lineage>
</organism>
<evidence type="ECO:0000256" key="2">
    <source>
        <dbReference type="ARBA" id="ARBA00022475"/>
    </source>
</evidence>
<dbReference type="Pfam" id="PF01292">
    <property type="entry name" value="Ni_hydr_CYTB"/>
    <property type="match status" value="1"/>
</dbReference>
<dbReference type="Proteomes" id="UP001235849">
    <property type="component" value="Unassembled WGS sequence"/>
</dbReference>
<reference evidence="8 9" key="1">
    <citation type="submission" date="2023-01" db="EMBL/GenBank/DDBJ databases">
        <title>Novel diversity within Roseofilum (Cyanobacteria; Desertifilaceae) from marine benthic mats with descriptions of four novel species.</title>
        <authorList>
            <person name="Wang Y."/>
            <person name="Berthold D.E."/>
            <person name="Hu J."/>
            <person name="Lefler F.W."/>
            <person name="Laughinghouse H.D. IV."/>
        </authorList>
    </citation>
    <scope>NUCLEOTIDE SEQUENCE [LARGE SCALE GENOMIC DNA]</scope>
    <source>
        <strain evidence="8 9">BLCC-M114</strain>
    </source>
</reference>
<keyword evidence="9" id="KW-1185">Reference proteome</keyword>
<gene>
    <name evidence="8" type="ORF">PMG25_10750</name>
</gene>
<evidence type="ECO:0000256" key="4">
    <source>
        <dbReference type="ARBA" id="ARBA00022989"/>
    </source>
</evidence>
<dbReference type="SUPFAM" id="SSF81342">
    <property type="entry name" value="Transmembrane di-heme cytochromes"/>
    <property type="match status" value="1"/>
</dbReference>
<comment type="subcellular location">
    <subcellularLocation>
        <location evidence="1">Cell membrane</location>
        <topology evidence="1">Multi-pass membrane protein</topology>
    </subcellularLocation>
</comment>
<evidence type="ECO:0000313" key="8">
    <source>
        <dbReference type="EMBL" id="MDJ1174569.1"/>
    </source>
</evidence>
<evidence type="ECO:0000256" key="5">
    <source>
        <dbReference type="ARBA" id="ARBA00023136"/>
    </source>
</evidence>
<feature type="transmembrane region" description="Helical" evidence="6">
    <location>
        <begin position="55"/>
        <end position="77"/>
    </location>
</feature>
<evidence type="ECO:0000313" key="9">
    <source>
        <dbReference type="Proteomes" id="UP001235849"/>
    </source>
</evidence>
<keyword evidence="3 6" id="KW-0812">Transmembrane</keyword>
<feature type="domain" description="Cytochrome b561 bacterial/Ni-hydrogenase" evidence="7">
    <location>
        <begin position="9"/>
        <end position="174"/>
    </location>
</feature>
<name>A0ABT7B5X1_9CYAN</name>
<proteinExistence type="predicted"/>
<keyword evidence="5 6" id="KW-0472">Membrane</keyword>
<accession>A0ABT7B5X1</accession>
<feature type="transmembrane region" description="Helical" evidence="6">
    <location>
        <begin position="140"/>
        <end position="162"/>
    </location>
</feature>
<keyword evidence="4 6" id="KW-1133">Transmembrane helix</keyword>
<feature type="transmembrane region" description="Helical" evidence="6">
    <location>
        <begin position="12"/>
        <end position="35"/>
    </location>
</feature>
<dbReference type="InterPro" id="IPR016174">
    <property type="entry name" value="Di-haem_cyt_TM"/>
</dbReference>
<feature type="transmembrane region" description="Helical" evidence="6">
    <location>
        <begin position="199"/>
        <end position="221"/>
    </location>
</feature>
<keyword evidence="2" id="KW-1003">Cell membrane</keyword>
<dbReference type="EMBL" id="JAQOSO010000055">
    <property type="protein sequence ID" value="MDJ1174569.1"/>
    <property type="molecule type" value="Genomic_DNA"/>
</dbReference>
<evidence type="ECO:0000256" key="3">
    <source>
        <dbReference type="ARBA" id="ARBA00022692"/>
    </source>
</evidence>
<evidence type="ECO:0000259" key="7">
    <source>
        <dbReference type="Pfam" id="PF01292"/>
    </source>
</evidence>
<comment type="caution">
    <text evidence="8">The sequence shown here is derived from an EMBL/GenBank/DDBJ whole genome shotgun (WGS) entry which is preliminary data.</text>
</comment>
<evidence type="ECO:0000256" key="1">
    <source>
        <dbReference type="ARBA" id="ARBA00004651"/>
    </source>
</evidence>
<protein>
    <submittedName>
        <fullName evidence="8">Cytochrome b/b6 domain-containing protein</fullName>
    </submittedName>
</protein>
<dbReference type="RefSeq" id="WP_283766896.1">
    <property type="nucleotide sequence ID" value="NZ_JAQOSO010000055.1"/>
</dbReference>